<comment type="caution">
    <text evidence="16">The sequence shown here is derived from an EMBL/GenBank/DDBJ whole genome shotgun (WGS) entry which is preliminary data.</text>
</comment>
<dbReference type="Pfam" id="PF01663">
    <property type="entry name" value="Phosphodiest"/>
    <property type="match status" value="1"/>
</dbReference>
<feature type="region of interest" description="Disordered" evidence="14">
    <location>
        <begin position="1168"/>
        <end position="1221"/>
    </location>
</feature>
<dbReference type="FunFam" id="3.40.720.10:FF:000045">
    <property type="entry name" value="GPI ethanolamine phosphate transferase 2"/>
    <property type="match status" value="1"/>
</dbReference>
<evidence type="ECO:0000256" key="5">
    <source>
        <dbReference type="ARBA" id="ARBA00022502"/>
    </source>
</evidence>
<keyword evidence="7 13" id="KW-0812">Transmembrane</keyword>
<dbReference type="CDD" id="cd16024">
    <property type="entry name" value="GPI_EPT_2"/>
    <property type="match status" value="1"/>
</dbReference>
<feature type="transmembrane region" description="Helical" evidence="13">
    <location>
        <begin position="104"/>
        <end position="127"/>
    </location>
</feature>
<feature type="compositionally biased region" description="Basic residues" evidence="14">
    <location>
        <begin position="1184"/>
        <end position="1196"/>
    </location>
</feature>
<evidence type="ECO:0000256" key="9">
    <source>
        <dbReference type="ARBA" id="ARBA00022989"/>
    </source>
</evidence>
<evidence type="ECO:0000256" key="14">
    <source>
        <dbReference type="SAM" id="MobiDB-lite"/>
    </source>
</evidence>
<dbReference type="PANTHER" id="PTHR23072:SF0">
    <property type="entry name" value="GPI ETHANOLAMINE PHOSPHATE TRANSFERASE 2"/>
    <property type="match status" value="1"/>
</dbReference>
<dbReference type="InterPro" id="IPR045687">
    <property type="entry name" value="PIGG/GPI7_C"/>
</dbReference>
<comment type="function">
    <text evidence="12 13">Ethanolamine phosphate transferase involved in glycosylphosphatidylinositol-anchor biosynthesis. Transfers ethanolamine phosphate to the GPI second mannose.</text>
</comment>
<evidence type="ECO:0000256" key="12">
    <source>
        <dbReference type="ARBA" id="ARBA00056729"/>
    </source>
</evidence>
<evidence type="ECO:0000256" key="4">
    <source>
        <dbReference type="ARBA" id="ARBA00020830"/>
    </source>
</evidence>
<feature type="compositionally biased region" description="Acidic residues" evidence="14">
    <location>
        <begin position="1209"/>
        <end position="1218"/>
    </location>
</feature>
<dbReference type="STRING" id="86259.A0A4Z1PCC1"/>
<dbReference type="GO" id="GO:0005789">
    <property type="term" value="C:endoplasmic reticulum membrane"/>
    <property type="evidence" value="ECO:0007669"/>
    <property type="project" value="UniProtKB-SubCell"/>
</dbReference>
<keyword evidence="11" id="KW-0325">Glycoprotein</keyword>
<gene>
    <name evidence="16" type="ORF">E6O75_ATG06737</name>
</gene>
<dbReference type="UniPathway" id="UPA00196"/>
<feature type="region of interest" description="Disordered" evidence="14">
    <location>
        <begin position="961"/>
        <end position="1057"/>
    </location>
</feature>
<comment type="subcellular location">
    <subcellularLocation>
        <location evidence="1 13">Endoplasmic reticulum membrane</location>
        <topology evidence="1 13">Multi-pass membrane protein</topology>
    </subcellularLocation>
</comment>
<keyword evidence="9 13" id="KW-1133">Transmembrane helix</keyword>
<dbReference type="InterPro" id="IPR002591">
    <property type="entry name" value="Phosphodiest/P_Trfase"/>
</dbReference>
<protein>
    <recommendedName>
        <fullName evidence="4 13">GPI ethanolamine phosphate transferase 2</fullName>
    </recommendedName>
</protein>
<feature type="compositionally biased region" description="Low complexity" evidence="14">
    <location>
        <begin position="1126"/>
        <end position="1144"/>
    </location>
</feature>
<feature type="transmembrane region" description="Helical" evidence="13">
    <location>
        <begin position="572"/>
        <end position="589"/>
    </location>
</feature>
<evidence type="ECO:0000256" key="10">
    <source>
        <dbReference type="ARBA" id="ARBA00023136"/>
    </source>
</evidence>
<sequence>MLDRTCSTRMSMSARPYREKDAQAAVKATAAKATAAKATAAKATAAKATAAKATAAKATAAKATAAKATAAKATAAKSSTTPPPPTILPLHQYPFGMRSTTRNCLLAASNLLIPVAVLTFATGFFPYKPFVPGLGQYELSEYGDPPKSHFDKVIFMVVDALRSDFVYSANSGFKFTQSLIRSGAALPFTAHATSPTITMPRVKAITTGSIPSFLDVILNFAESDTSSSLANQDTWLAQIKNKNNGTLVMYGDDTWLKLFPDTFGRADGTSSFFVSDFTEVDNNVTRHVPHELRADDWDAMILHYLGLDHIGHKAGPLSPNMIPKQKEMDGIVEEMYQAMERFDHLNNTLLVMCGDHGMNDGGNHGGSAPGETSPALVFMSPKLKSLSSGLESPTLPRQDYEYYNLVEQSDIAPTLAGLLGFPIPQNNLGVFIVDFLPLWKSAVDRRNVLLGNALQVWKIVKATFANEILEEFDVADCGSAGSSGAQLGCLWQRATPFFPHGSQEGDDSSTTDVTLASLTSFTRRAQDVMSSTASNYNVSRLVSGIVLVTLSVILTSIIGLTKSTSMGIDNLFFLLITVLYGIMMFASSYVEEEQHFWYWITGGWIAYLALRKSQKLYIYAIGLLLCHRVTQRWNQTGQKFAGAPDIAHEVMLPYPSLLWILIAATYSILLYRIGNQVSYHLKAGVTVGTACALMLCIPAFAFKLGFTARDAPELLSWLGPSAISSLEQLPLIGSARLIFFTIGSETLWSFCSRFSSSNEERITRRDLISTIQTLFTLFLVTQTRTTNIPLYIAFLLQDHFFKKLHLTPVQITIATLLLGQSSFFALGNSNAISSIDLSNAYNGISGFNVVGVGFLTFLSNWAGPVWWSITAIKMLVDTTSPLEEKEKLGNNKKNRDWVKQEFDNLLPAKPQQQIVPEAQKLSPFTDHIALLTLFTSASLLTVMVACTVLHVTQPAVAKEDGGNYLVNTGRETQQRKEPRGYKYASNPSRFSDHLTPKPRRRTHLPKYSKTNNHNKPNMAKLNGASKTPAGSPPRRNPTRGTAAKIAQVSSEDDDRMSGVEETVALPLAAKAKGKGKGKGATKAMPSPPIPVSGASEVEELSNAQENTAAVMEPAEDIVNVDENDAPKNPTKPKAAPKKPAAGPKTRGNALAKSGASEPMVVSVYKEDADVSEDDAPEVTVKPKAAAKKPQTMRKTRGQNVLSQTAEAGTQEEQEFYDAEEQHGKIKTKEMESGDEGEHVQEVVEPIKKAARGRRGRPAKKAVVDDDLMVVEAAKEPESPIKSKRGRRPAKTTQSSMIKQEEISDSEAEHATLDQKLATLSLGQMTLNSTDESVKPKPKTRGRTRKNTQTKKNSGSLDVSGLQLAMTYFGGIHDLAMGDVEEEGLQKILEMAQQGMDTIQAALDGVKEE</sequence>
<dbReference type="InterPro" id="IPR017850">
    <property type="entry name" value="Alkaline_phosphatase_core_sf"/>
</dbReference>
<feature type="compositionally biased region" description="Basic and acidic residues" evidence="14">
    <location>
        <begin position="1298"/>
        <end position="1312"/>
    </location>
</feature>
<dbReference type="EMBL" id="SNSC02000012">
    <property type="protein sequence ID" value="TID19399.1"/>
    <property type="molecule type" value="Genomic_DNA"/>
</dbReference>
<dbReference type="InterPro" id="IPR039527">
    <property type="entry name" value="PIGG/GPI7"/>
</dbReference>
<evidence type="ECO:0000256" key="6">
    <source>
        <dbReference type="ARBA" id="ARBA00022679"/>
    </source>
</evidence>
<dbReference type="Gene3D" id="3.40.720.10">
    <property type="entry name" value="Alkaline Phosphatase, subunit A"/>
    <property type="match status" value="1"/>
</dbReference>
<proteinExistence type="inferred from homology"/>
<dbReference type="Proteomes" id="UP000298493">
    <property type="component" value="Unassembled WGS sequence"/>
</dbReference>
<feature type="transmembrane region" description="Helical" evidence="13">
    <location>
        <begin position="839"/>
        <end position="858"/>
    </location>
</feature>
<feature type="region of interest" description="Disordered" evidence="14">
    <location>
        <begin position="1272"/>
        <end position="1356"/>
    </location>
</feature>
<comment type="pathway">
    <text evidence="2 13">Glycolipid biosynthesis; glycosylphosphatidylinositol-anchor biosynthesis.</text>
</comment>
<evidence type="ECO:0000313" key="17">
    <source>
        <dbReference type="Proteomes" id="UP000298493"/>
    </source>
</evidence>
<feature type="compositionally biased region" description="Polar residues" evidence="14">
    <location>
        <begin position="1320"/>
        <end position="1330"/>
    </location>
</feature>
<evidence type="ECO:0000256" key="7">
    <source>
        <dbReference type="ARBA" id="ARBA00022692"/>
    </source>
</evidence>
<feature type="transmembrane region" description="Helical" evidence="13">
    <location>
        <begin position="541"/>
        <end position="560"/>
    </location>
</feature>
<feature type="transmembrane region" description="Helical" evidence="13">
    <location>
        <begin position="595"/>
        <end position="610"/>
    </location>
</feature>
<evidence type="ECO:0000256" key="1">
    <source>
        <dbReference type="ARBA" id="ARBA00004477"/>
    </source>
</evidence>
<evidence type="ECO:0000256" key="11">
    <source>
        <dbReference type="ARBA" id="ARBA00023180"/>
    </source>
</evidence>
<keyword evidence="8 13" id="KW-0256">Endoplasmic reticulum</keyword>
<feature type="domain" description="GPI ethanolamine phosphate transferase 2 C-terminal" evidence="15">
    <location>
        <begin position="533"/>
        <end position="949"/>
    </location>
</feature>
<keyword evidence="17" id="KW-1185">Reference proteome</keyword>
<dbReference type="InterPro" id="IPR037674">
    <property type="entry name" value="PIG-G_N"/>
</dbReference>
<evidence type="ECO:0000256" key="13">
    <source>
        <dbReference type="RuleBase" id="RU367106"/>
    </source>
</evidence>
<feature type="transmembrane region" description="Helical" evidence="13">
    <location>
        <begin position="685"/>
        <end position="708"/>
    </location>
</feature>
<evidence type="ECO:0000256" key="8">
    <source>
        <dbReference type="ARBA" id="ARBA00022824"/>
    </source>
</evidence>
<name>A0A4Z1PCC1_9PEZI</name>
<feature type="compositionally biased region" description="Acidic residues" evidence="14">
    <location>
        <begin position="1113"/>
        <end position="1123"/>
    </location>
</feature>
<dbReference type="GO" id="GO:0051267">
    <property type="term" value="F:CP2 mannose-ethanolamine phosphotransferase activity"/>
    <property type="evidence" value="ECO:0007669"/>
    <property type="project" value="TreeGrafter"/>
</dbReference>
<keyword evidence="5 13" id="KW-0337">GPI-anchor biosynthesis</keyword>
<dbReference type="PANTHER" id="PTHR23072">
    <property type="entry name" value="PHOSPHATIDYLINOSITOL GLYCAN-RELATED"/>
    <property type="match status" value="1"/>
</dbReference>
<keyword evidence="6 13" id="KW-0808">Transferase</keyword>
<reference evidence="16 17" key="1">
    <citation type="submission" date="2019-04" db="EMBL/GenBank/DDBJ databases">
        <title>High contiguity whole genome sequence and gene annotation resource for two Venturia nashicola isolates.</title>
        <authorList>
            <person name="Prokchorchik M."/>
            <person name="Won K."/>
            <person name="Lee Y."/>
            <person name="Choi E.D."/>
            <person name="Segonzac C."/>
            <person name="Sohn K.H."/>
        </authorList>
    </citation>
    <scope>NUCLEOTIDE SEQUENCE [LARGE SCALE GENOMIC DNA]</scope>
    <source>
        <strain evidence="16 17">PRI2</strain>
    </source>
</reference>
<dbReference type="GO" id="GO:0006506">
    <property type="term" value="P:GPI anchor biosynthetic process"/>
    <property type="evidence" value="ECO:0007669"/>
    <property type="project" value="UniProtKB-UniPathway"/>
</dbReference>
<feature type="transmembrane region" description="Helical" evidence="13">
    <location>
        <begin position="771"/>
        <end position="796"/>
    </location>
</feature>
<evidence type="ECO:0000256" key="2">
    <source>
        <dbReference type="ARBA" id="ARBA00004687"/>
    </source>
</evidence>
<feature type="compositionally biased region" description="Basic residues" evidence="14">
    <location>
        <begin position="1335"/>
        <end position="1348"/>
    </location>
</feature>
<evidence type="ECO:0000256" key="3">
    <source>
        <dbReference type="ARBA" id="ARBA00005315"/>
    </source>
</evidence>
<evidence type="ECO:0000313" key="16">
    <source>
        <dbReference type="EMBL" id="TID19399.1"/>
    </source>
</evidence>
<comment type="similarity">
    <text evidence="3 13">Belongs to the PIGG/PIGN/PIGO family. PIGG subfamily.</text>
</comment>
<feature type="region of interest" description="Disordered" evidence="14">
    <location>
        <begin position="1073"/>
        <end position="1156"/>
    </location>
</feature>
<organism evidence="16 17">
    <name type="scientific">Venturia nashicola</name>
    <dbReference type="NCBI Taxonomy" id="86259"/>
    <lineage>
        <taxon>Eukaryota</taxon>
        <taxon>Fungi</taxon>
        <taxon>Dikarya</taxon>
        <taxon>Ascomycota</taxon>
        <taxon>Pezizomycotina</taxon>
        <taxon>Dothideomycetes</taxon>
        <taxon>Pleosporomycetidae</taxon>
        <taxon>Venturiales</taxon>
        <taxon>Venturiaceae</taxon>
        <taxon>Venturia</taxon>
    </lineage>
</organism>
<accession>A0A4Z1PCC1</accession>
<dbReference type="Pfam" id="PF19316">
    <property type="entry name" value="PIGO_PIGG"/>
    <property type="match status" value="1"/>
</dbReference>
<evidence type="ECO:0000259" key="15">
    <source>
        <dbReference type="Pfam" id="PF19316"/>
    </source>
</evidence>
<feature type="transmembrane region" description="Helical" evidence="13">
    <location>
        <begin position="808"/>
        <end position="827"/>
    </location>
</feature>
<keyword evidence="10 13" id="KW-0472">Membrane</keyword>
<dbReference type="SUPFAM" id="SSF53649">
    <property type="entry name" value="Alkaline phosphatase-like"/>
    <property type="match status" value="1"/>
</dbReference>
<feature type="transmembrane region" description="Helical" evidence="13">
    <location>
        <begin position="654"/>
        <end position="673"/>
    </location>
</feature>
<feature type="compositionally biased region" description="Basic residues" evidence="14">
    <location>
        <begin position="996"/>
        <end position="1006"/>
    </location>
</feature>